<proteinExistence type="predicted"/>
<accession>A0A2W5DF79</accession>
<reference evidence="1 2" key="1">
    <citation type="submission" date="2017-08" db="EMBL/GenBank/DDBJ databases">
        <title>Infants hospitalized years apart are colonized by the same room-sourced microbial strains.</title>
        <authorList>
            <person name="Brooks B."/>
            <person name="Olm M.R."/>
            <person name="Firek B.A."/>
            <person name="Baker R."/>
            <person name="Thomas B.C."/>
            <person name="Morowitz M.J."/>
            <person name="Banfield J.F."/>
        </authorList>
    </citation>
    <scope>NUCLEOTIDE SEQUENCE [LARGE SCALE GENOMIC DNA]</scope>
    <source>
        <strain evidence="1">S2_012_000_R2_81</strain>
    </source>
</reference>
<protein>
    <submittedName>
        <fullName evidence="1">Uncharacterized protein</fullName>
    </submittedName>
</protein>
<dbReference type="AlphaFoldDB" id="A0A2W5DF79"/>
<gene>
    <name evidence="1" type="ORF">DI603_17820</name>
</gene>
<dbReference type="EMBL" id="QFOD01000019">
    <property type="protein sequence ID" value="PZP29073.1"/>
    <property type="molecule type" value="Genomic_DNA"/>
</dbReference>
<name>A0A2W5DF79_9BURK</name>
<sequence>MLLQEDAFVKPVIRFLRMRCRSPDAPPEPHRDGVLAVAAINERAGLARLLLVDMGPWGRNDGASVTNAFQVIVPAAHRWLIGGFGVSLSETLIVELDGAGHFDLIGDLGDGAGLRHMPLPAARGTSTPRTRAAFMQWAGEAAVPMLKAVDAMREGMWAGVEG</sequence>
<dbReference type="Proteomes" id="UP000249633">
    <property type="component" value="Unassembled WGS sequence"/>
</dbReference>
<organism evidence="1 2">
    <name type="scientific">Roseateles depolymerans</name>
    <dbReference type="NCBI Taxonomy" id="76731"/>
    <lineage>
        <taxon>Bacteria</taxon>
        <taxon>Pseudomonadati</taxon>
        <taxon>Pseudomonadota</taxon>
        <taxon>Betaproteobacteria</taxon>
        <taxon>Burkholderiales</taxon>
        <taxon>Sphaerotilaceae</taxon>
        <taxon>Roseateles</taxon>
    </lineage>
</organism>
<evidence type="ECO:0000313" key="2">
    <source>
        <dbReference type="Proteomes" id="UP000249633"/>
    </source>
</evidence>
<comment type="caution">
    <text evidence="1">The sequence shown here is derived from an EMBL/GenBank/DDBJ whole genome shotgun (WGS) entry which is preliminary data.</text>
</comment>
<evidence type="ECO:0000313" key="1">
    <source>
        <dbReference type="EMBL" id="PZP29073.1"/>
    </source>
</evidence>